<evidence type="ECO:0000256" key="1">
    <source>
        <dbReference type="SAM" id="MobiDB-lite"/>
    </source>
</evidence>
<gene>
    <name evidence="2" type="ORF">HNQ08_000358</name>
</gene>
<organism evidence="2 3">
    <name type="scientific">Deinococcus humi</name>
    <dbReference type="NCBI Taxonomy" id="662880"/>
    <lineage>
        <taxon>Bacteria</taxon>
        <taxon>Thermotogati</taxon>
        <taxon>Deinococcota</taxon>
        <taxon>Deinococci</taxon>
        <taxon>Deinococcales</taxon>
        <taxon>Deinococcaceae</taxon>
        <taxon>Deinococcus</taxon>
    </lineage>
</organism>
<dbReference type="EMBL" id="JACHFL010000001">
    <property type="protein sequence ID" value="MBB5361287.1"/>
    <property type="molecule type" value="Genomic_DNA"/>
</dbReference>
<dbReference type="Proteomes" id="UP000552709">
    <property type="component" value="Unassembled WGS sequence"/>
</dbReference>
<keyword evidence="3" id="KW-1185">Reference proteome</keyword>
<protein>
    <submittedName>
        <fullName evidence="2">Uncharacterized protein</fullName>
    </submittedName>
</protein>
<evidence type="ECO:0000313" key="3">
    <source>
        <dbReference type="Proteomes" id="UP000552709"/>
    </source>
</evidence>
<proteinExistence type="predicted"/>
<evidence type="ECO:0000313" key="2">
    <source>
        <dbReference type="EMBL" id="MBB5361287.1"/>
    </source>
</evidence>
<feature type="region of interest" description="Disordered" evidence="1">
    <location>
        <begin position="63"/>
        <end position="83"/>
    </location>
</feature>
<reference evidence="2 3" key="1">
    <citation type="submission" date="2020-08" db="EMBL/GenBank/DDBJ databases">
        <title>Genomic Encyclopedia of Type Strains, Phase IV (KMG-IV): sequencing the most valuable type-strain genomes for metagenomic binning, comparative biology and taxonomic classification.</title>
        <authorList>
            <person name="Goeker M."/>
        </authorList>
    </citation>
    <scope>NUCLEOTIDE SEQUENCE [LARGE SCALE GENOMIC DNA]</scope>
    <source>
        <strain evidence="2 3">DSM 27939</strain>
    </source>
</reference>
<sequence length="83" mass="9390">MDRYTWFKTLDELVSAASEAGVRFTGFITTEYTDGSFGVDMRASHDEMEVYYGIAEGILTRFKPGDFPDDERSPEHPMDPTAN</sequence>
<accession>A0A7W8JQD1</accession>
<dbReference type="AlphaFoldDB" id="A0A7W8JQD1"/>
<name>A0A7W8JQD1_9DEIO</name>
<comment type="caution">
    <text evidence="2">The sequence shown here is derived from an EMBL/GenBank/DDBJ whole genome shotgun (WGS) entry which is preliminary data.</text>
</comment>
<dbReference type="RefSeq" id="WP_184127375.1">
    <property type="nucleotide sequence ID" value="NZ_JACHFL010000001.1"/>
</dbReference>